<dbReference type="GO" id="GO:0008528">
    <property type="term" value="F:G protein-coupled peptide receptor activity"/>
    <property type="evidence" value="ECO:0007669"/>
    <property type="project" value="InterPro"/>
</dbReference>
<dbReference type="GO" id="GO:0016020">
    <property type="term" value="C:membrane"/>
    <property type="evidence" value="ECO:0007669"/>
    <property type="project" value="UniProtKB-SubCell"/>
</dbReference>
<dbReference type="SUPFAM" id="SSF81321">
    <property type="entry name" value="Family A G protein-coupled receptor-like"/>
    <property type="match status" value="1"/>
</dbReference>
<dbReference type="OrthoDB" id="5962323at2759"/>
<dbReference type="GeneID" id="105321162"/>
<dbReference type="KEGG" id="crg:105321162"/>
<feature type="transmembrane region" description="Helical" evidence="5">
    <location>
        <begin position="112"/>
        <end position="133"/>
    </location>
</feature>
<evidence type="ECO:0000313" key="7">
    <source>
        <dbReference type="EnsemblMetazoa" id="G23891.2:cds"/>
    </source>
</evidence>
<keyword evidence="3 5" id="KW-1133">Transmembrane helix</keyword>
<evidence type="ECO:0000313" key="8">
    <source>
        <dbReference type="Proteomes" id="UP000005408"/>
    </source>
</evidence>
<dbReference type="InterPro" id="IPR000276">
    <property type="entry name" value="GPCR_Rhodpsn"/>
</dbReference>
<dbReference type="AlphaFoldDB" id="A0A8W8KNE1"/>
<sequence>MDSVNSTLTLIQGRNLSNESVMLCNPFDYPSPFEIYAVLCPAIALLTLFTNILVIVVFTKKHLLSPTSVLLIGLAVGDILAGNIISPPYIYAYGIADLGQPLPYPMCLFYDYGSILAALFHQVSVWITMALGIQRYVVVAFPIAGRRICTIKKSVLWVIVINIATLLMYSITFFTSTYESVEIDGKSLCVCKENPHFSEVVQIYSILRSVFGQLVPCAVLSVTTILLVQRLHATKTQMARIRACDNRERERKDNRSMRRTSYMVIIIVLCFLLAEIPNGCYFLFKAMRMSVLSYEADLMISTVLNVLVYAVNHINFWIYVFLSRHFRRSLKKILRLDALFQFCRKGNWKLDSHTTTYFSNSQGDPFYVKGTERSTASYQI</sequence>
<dbReference type="EnsemblMetazoa" id="G23891.1">
    <property type="protein sequence ID" value="G23891.1:cds"/>
    <property type="gene ID" value="G23891"/>
</dbReference>
<dbReference type="InterPro" id="IPR019427">
    <property type="entry name" value="7TM_GPCR_serpentine_rcpt_Srw"/>
</dbReference>
<dbReference type="Proteomes" id="UP000005408">
    <property type="component" value="Unassembled WGS sequence"/>
</dbReference>
<dbReference type="PROSITE" id="PS50262">
    <property type="entry name" value="G_PROTEIN_RECEP_F1_2"/>
    <property type="match status" value="1"/>
</dbReference>
<keyword evidence="2 5" id="KW-0812">Transmembrane</keyword>
<dbReference type="InterPro" id="IPR017452">
    <property type="entry name" value="GPCR_Rhodpsn_7TM"/>
</dbReference>
<comment type="subcellular location">
    <subcellularLocation>
        <location evidence="1">Membrane</location>
    </subcellularLocation>
</comment>
<evidence type="ECO:0000256" key="4">
    <source>
        <dbReference type="ARBA" id="ARBA00023136"/>
    </source>
</evidence>
<protein>
    <recommendedName>
        <fullName evidence="6">G-protein coupled receptors family 1 profile domain-containing protein</fullName>
    </recommendedName>
</protein>
<dbReference type="PRINTS" id="PR00237">
    <property type="entry name" value="GPCRRHODOPSN"/>
</dbReference>
<dbReference type="PANTHER" id="PTHR47023">
    <property type="entry name" value="SEX PEPTIDE RECEPTOR"/>
    <property type="match status" value="1"/>
</dbReference>
<dbReference type="OMA" id="WITMALG"/>
<dbReference type="Gene3D" id="1.20.1070.10">
    <property type="entry name" value="Rhodopsin 7-helix transmembrane proteins"/>
    <property type="match status" value="1"/>
</dbReference>
<name>A0A8W8KNE1_MAGGI</name>
<dbReference type="Pfam" id="PF10324">
    <property type="entry name" value="7TM_GPCR_Srw"/>
    <property type="match status" value="1"/>
</dbReference>
<dbReference type="EnsemblMetazoa" id="G23891.2">
    <property type="protein sequence ID" value="G23891.2:cds"/>
    <property type="gene ID" value="G23891"/>
</dbReference>
<feature type="transmembrane region" description="Helical" evidence="5">
    <location>
        <begin position="304"/>
        <end position="322"/>
    </location>
</feature>
<evidence type="ECO:0000256" key="2">
    <source>
        <dbReference type="ARBA" id="ARBA00022692"/>
    </source>
</evidence>
<organism evidence="7 8">
    <name type="scientific">Magallana gigas</name>
    <name type="common">Pacific oyster</name>
    <name type="synonym">Crassostrea gigas</name>
    <dbReference type="NCBI Taxonomy" id="29159"/>
    <lineage>
        <taxon>Eukaryota</taxon>
        <taxon>Metazoa</taxon>
        <taxon>Spiralia</taxon>
        <taxon>Lophotrochozoa</taxon>
        <taxon>Mollusca</taxon>
        <taxon>Bivalvia</taxon>
        <taxon>Autobranchia</taxon>
        <taxon>Pteriomorphia</taxon>
        <taxon>Ostreida</taxon>
        <taxon>Ostreoidea</taxon>
        <taxon>Ostreidae</taxon>
        <taxon>Magallana</taxon>
    </lineage>
</organism>
<evidence type="ECO:0000256" key="5">
    <source>
        <dbReference type="SAM" id="Phobius"/>
    </source>
</evidence>
<feature type="transmembrane region" description="Helical" evidence="5">
    <location>
        <begin position="154"/>
        <end position="174"/>
    </location>
</feature>
<dbReference type="InterPro" id="IPR053071">
    <property type="entry name" value="GPCR1-related_rcpt"/>
</dbReference>
<feature type="transmembrane region" description="Helical" evidence="5">
    <location>
        <begin position="261"/>
        <end position="284"/>
    </location>
</feature>
<keyword evidence="8" id="KW-1185">Reference proteome</keyword>
<evidence type="ECO:0000259" key="6">
    <source>
        <dbReference type="PROSITE" id="PS50262"/>
    </source>
</evidence>
<accession>A0A8W8KNE1</accession>
<feature type="transmembrane region" description="Helical" evidence="5">
    <location>
        <begin position="35"/>
        <end position="58"/>
    </location>
</feature>
<feature type="domain" description="G-protein coupled receptors family 1 profile" evidence="6">
    <location>
        <begin position="50"/>
        <end position="319"/>
    </location>
</feature>
<reference evidence="7" key="1">
    <citation type="submission" date="2022-08" db="UniProtKB">
        <authorList>
            <consortium name="EnsemblMetazoa"/>
        </authorList>
    </citation>
    <scope>IDENTIFICATION</scope>
    <source>
        <strain evidence="7">05x7-T-G4-1.051#20</strain>
    </source>
</reference>
<proteinExistence type="predicted"/>
<dbReference type="CDD" id="cd14978">
    <property type="entry name" value="7tmA_FMRFamide_R-like"/>
    <property type="match status" value="1"/>
</dbReference>
<feature type="transmembrane region" description="Helical" evidence="5">
    <location>
        <begin position="210"/>
        <end position="228"/>
    </location>
</feature>
<keyword evidence="4 5" id="KW-0472">Membrane</keyword>
<dbReference type="RefSeq" id="XP_011417691.3">
    <property type="nucleotide sequence ID" value="XM_011419389.4"/>
</dbReference>
<evidence type="ECO:0000256" key="3">
    <source>
        <dbReference type="ARBA" id="ARBA00022989"/>
    </source>
</evidence>
<evidence type="ECO:0000256" key="1">
    <source>
        <dbReference type="ARBA" id="ARBA00004370"/>
    </source>
</evidence>
<feature type="transmembrane region" description="Helical" evidence="5">
    <location>
        <begin position="70"/>
        <end position="92"/>
    </location>
</feature>
<dbReference type="PANTHER" id="PTHR47023:SF1">
    <property type="entry name" value="SEX PEPTIDE RECEPTOR"/>
    <property type="match status" value="1"/>
</dbReference>